<reference evidence="2" key="1">
    <citation type="journal article" date="2019" name="Sci. Rep.">
        <title>Draft genome of Tanacetum cinerariifolium, the natural source of mosquito coil.</title>
        <authorList>
            <person name="Yamashiro T."/>
            <person name="Shiraishi A."/>
            <person name="Satake H."/>
            <person name="Nakayama K."/>
        </authorList>
    </citation>
    <scope>NUCLEOTIDE SEQUENCE</scope>
</reference>
<feature type="compositionally biased region" description="Low complexity" evidence="1">
    <location>
        <begin position="1"/>
        <end position="19"/>
    </location>
</feature>
<sequence>QSRAGRGPAAAYRRAASYANGQTHGRHRPSSEARAERLCAHRPLLGRPRVGICPAAPAPSGAGVYDYSPCGARPGPGRRPHPGYLHQGHPHPPKRA</sequence>
<evidence type="ECO:0000256" key="1">
    <source>
        <dbReference type="SAM" id="MobiDB-lite"/>
    </source>
</evidence>
<evidence type="ECO:0000313" key="2">
    <source>
        <dbReference type="EMBL" id="GFC85631.1"/>
    </source>
</evidence>
<feature type="region of interest" description="Disordered" evidence="1">
    <location>
        <begin position="1"/>
        <end position="35"/>
    </location>
</feature>
<feature type="region of interest" description="Disordered" evidence="1">
    <location>
        <begin position="68"/>
        <end position="96"/>
    </location>
</feature>
<proteinExistence type="predicted"/>
<dbReference type="AlphaFoldDB" id="A0A699RSC5"/>
<accession>A0A699RSC5</accession>
<name>A0A699RSC5_TANCI</name>
<feature type="non-terminal residue" evidence="2">
    <location>
        <position position="1"/>
    </location>
</feature>
<organism evidence="2">
    <name type="scientific">Tanacetum cinerariifolium</name>
    <name type="common">Dalmatian daisy</name>
    <name type="synonym">Chrysanthemum cinerariifolium</name>
    <dbReference type="NCBI Taxonomy" id="118510"/>
    <lineage>
        <taxon>Eukaryota</taxon>
        <taxon>Viridiplantae</taxon>
        <taxon>Streptophyta</taxon>
        <taxon>Embryophyta</taxon>
        <taxon>Tracheophyta</taxon>
        <taxon>Spermatophyta</taxon>
        <taxon>Magnoliopsida</taxon>
        <taxon>eudicotyledons</taxon>
        <taxon>Gunneridae</taxon>
        <taxon>Pentapetalae</taxon>
        <taxon>asterids</taxon>
        <taxon>campanulids</taxon>
        <taxon>Asterales</taxon>
        <taxon>Asteraceae</taxon>
        <taxon>Asteroideae</taxon>
        <taxon>Anthemideae</taxon>
        <taxon>Anthemidinae</taxon>
        <taxon>Tanacetum</taxon>
    </lineage>
</organism>
<feature type="non-terminal residue" evidence="2">
    <location>
        <position position="96"/>
    </location>
</feature>
<dbReference type="EMBL" id="BKCJ011101000">
    <property type="protein sequence ID" value="GFC85631.1"/>
    <property type="molecule type" value="Genomic_DNA"/>
</dbReference>
<gene>
    <name evidence="2" type="ORF">Tci_857601</name>
</gene>
<protein>
    <submittedName>
        <fullName evidence="2">Uncharacterized protein</fullName>
    </submittedName>
</protein>
<comment type="caution">
    <text evidence="2">The sequence shown here is derived from an EMBL/GenBank/DDBJ whole genome shotgun (WGS) entry which is preliminary data.</text>
</comment>